<reference evidence="3" key="1">
    <citation type="submission" date="2020-02" db="EMBL/GenBank/DDBJ databases">
        <authorList>
            <person name="Meier V. D."/>
        </authorList>
    </citation>
    <scope>NUCLEOTIDE SEQUENCE</scope>
    <source>
        <strain evidence="3">AVDCRST_MAG48</strain>
    </source>
</reference>
<feature type="region of interest" description="Disordered" evidence="1">
    <location>
        <begin position="1"/>
        <end position="56"/>
    </location>
</feature>
<keyword evidence="2" id="KW-0472">Membrane</keyword>
<evidence type="ECO:0000256" key="1">
    <source>
        <dbReference type="SAM" id="MobiDB-lite"/>
    </source>
</evidence>
<protein>
    <submittedName>
        <fullName evidence="3">Uncharacterized protein</fullName>
    </submittedName>
</protein>
<dbReference type="EMBL" id="CADCTS010000277">
    <property type="protein sequence ID" value="CAA9308871.1"/>
    <property type="molecule type" value="Genomic_DNA"/>
</dbReference>
<sequence length="142" mass="14678">MSSPADPSSGGAPRPAATTDPTLDPVESLYRGTTRRSGLRAFEPALRPPEGTHDWGWLFRPDEPAGPVVTTPPRAPAPAAVTTGTGRALLTTTASDRAVVGPAPLVQWSAGTRPAARRWPAVALLAAALTCALLLPWAVSLV</sequence>
<evidence type="ECO:0000256" key="2">
    <source>
        <dbReference type="SAM" id="Phobius"/>
    </source>
</evidence>
<organism evidence="3">
    <name type="scientific">uncultured Friedmanniella sp</name>
    <dbReference type="NCBI Taxonomy" id="335381"/>
    <lineage>
        <taxon>Bacteria</taxon>
        <taxon>Bacillati</taxon>
        <taxon>Actinomycetota</taxon>
        <taxon>Actinomycetes</taxon>
        <taxon>Propionibacteriales</taxon>
        <taxon>Nocardioidaceae</taxon>
        <taxon>Friedmanniella</taxon>
        <taxon>environmental samples</taxon>
    </lineage>
</organism>
<dbReference type="AlphaFoldDB" id="A0A6J4KQ68"/>
<gene>
    <name evidence="3" type="ORF">AVDCRST_MAG48-1894</name>
</gene>
<keyword evidence="2" id="KW-0812">Transmembrane</keyword>
<keyword evidence="2" id="KW-1133">Transmembrane helix</keyword>
<accession>A0A6J4KQ68</accession>
<evidence type="ECO:0000313" key="3">
    <source>
        <dbReference type="EMBL" id="CAA9308871.1"/>
    </source>
</evidence>
<name>A0A6J4KQ68_9ACTN</name>
<proteinExistence type="predicted"/>
<feature type="transmembrane region" description="Helical" evidence="2">
    <location>
        <begin position="119"/>
        <end position="139"/>
    </location>
</feature>
<feature type="compositionally biased region" description="Low complexity" evidence="1">
    <location>
        <begin position="1"/>
        <end position="17"/>
    </location>
</feature>